<keyword evidence="3 5" id="KW-0687">Ribonucleoprotein</keyword>
<evidence type="ECO:0000256" key="5">
    <source>
        <dbReference type="HAMAP-Rule" id="MF_00373"/>
    </source>
</evidence>
<evidence type="ECO:0000313" key="6">
    <source>
        <dbReference type="EMBL" id="MDQ8195609.1"/>
    </source>
</evidence>
<evidence type="ECO:0000256" key="1">
    <source>
        <dbReference type="ARBA" id="ARBA00008760"/>
    </source>
</evidence>
<comment type="similarity">
    <text evidence="1 5">Belongs to the bacterial ribosomal protein bL28 family.</text>
</comment>
<dbReference type="PANTHER" id="PTHR39080">
    <property type="entry name" value="50S RIBOSOMAL PROTEIN L28"/>
    <property type="match status" value="1"/>
</dbReference>
<dbReference type="PANTHER" id="PTHR39080:SF1">
    <property type="entry name" value="LARGE RIBOSOMAL SUBUNIT PROTEIN BL28A"/>
    <property type="match status" value="1"/>
</dbReference>
<dbReference type="Gene3D" id="2.30.170.40">
    <property type="entry name" value="Ribosomal protein L28/L24"/>
    <property type="match status" value="1"/>
</dbReference>
<comment type="caution">
    <text evidence="6">The sequence shown here is derived from an EMBL/GenBank/DDBJ whole genome shotgun (WGS) entry which is preliminary data.</text>
</comment>
<accession>A0ABU1ALC7</accession>
<reference evidence="6 7" key="1">
    <citation type="submission" date="2023-04" db="EMBL/GenBank/DDBJ databases">
        <title>A novel bacteria isolated from coastal sediment.</title>
        <authorList>
            <person name="Liu X.-J."/>
            <person name="Du Z.-J."/>
        </authorList>
    </citation>
    <scope>NUCLEOTIDE SEQUENCE [LARGE SCALE GENOMIC DNA]</scope>
    <source>
        <strain evidence="6 7">SDUM461004</strain>
    </source>
</reference>
<sequence length="76" mass="8370">MSRICAITGKRPVKGGRIIRKGLTKKSGGIGTSLVKNTRRKFRPNVQRIRVKLPSGEVKRMWVSVKAIKAGLVTKA</sequence>
<dbReference type="NCBIfam" id="TIGR00009">
    <property type="entry name" value="L28"/>
    <property type="match status" value="1"/>
</dbReference>
<dbReference type="Pfam" id="PF00830">
    <property type="entry name" value="Ribosomal_L28"/>
    <property type="match status" value="1"/>
</dbReference>
<name>A0ABU1ALC7_9BACT</name>
<keyword evidence="7" id="KW-1185">Reference proteome</keyword>
<dbReference type="SUPFAM" id="SSF143800">
    <property type="entry name" value="L28p-like"/>
    <property type="match status" value="1"/>
</dbReference>
<dbReference type="EMBL" id="JARXIC010000027">
    <property type="protein sequence ID" value="MDQ8195609.1"/>
    <property type="molecule type" value="Genomic_DNA"/>
</dbReference>
<evidence type="ECO:0000313" key="7">
    <source>
        <dbReference type="Proteomes" id="UP001243717"/>
    </source>
</evidence>
<organism evidence="6 7">
    <name type="scientific">Thalassobacterium sedimentorum</name>
    <dbReference type="NCBI Taxonomy" id="3041258"/>
    <lineage>
        <taxon>Bacteria</taxon>
        <taxon>Pseudomonadati</taxon>
        <taxon>Verrucomicrobiota</taxon>
        <taxon>Opitutia</taxon>
        <taxon>Puniceicoccales</taxon>
        <taxon>Coraliomargaritaceae</taxon>
        <taxon>Thalassobacterium</taxon>
    </lineage>
</organism>
<dbReference type="InterPro" id="IPR034704">
    <property type="entry name" value="Ribosomal_bL28/bL31-like_sf"/>
</dbReference>
<evidence type="ECO:0000256" key="3">
    <source>
        <dbReference type="ARBA" id="ARBA00023274"/>
    </source>
</evidence>
<dbReference type="GO" id="GO:0005840">
    <property type="term" value="C:ribosome"/>
    <property type="evidence" value="ECO:0007669"/>
    <property type="project" value="UniProtKB-KW"/>
</dbReference>
<evidence type="ECO:0000256" key="4">
    <source>
        <dbReference type="ARBA" id="ARBA00035174"/>
    </source>
</evidence>
<evidence type="ECO:0000256" key="2">
    <source>
        <dbReference type="ARBA" id="ARBA00022980"/>
    </source>
</evidence>
<dbReference type="InterPro" id="IPR026569">
    <property type="entry name" value="Ribosomal_bL28"/>
</dbReference>
<keyword evidence="2 5" id="KW-0689">Ribosomal protein</keyword>
<dbReference type="InterPro" id="IPR037147">
    <property type="entry name" value="Ribosomal_bL28_sf"/>
</dbReference>
<dbReference type="InterPro" id="IPR001383">
    <property type="entry name" value="Ribosomal_bL28_bact-type"/>
</dbReference>
<proteinExistence type="inferred from homology"/>
<dbReference type="HAMAP" id="MF_00373">
    <property type="entry name" value="Ribosomal_bL28"/>
    <property type="match status" value="1"/>
</dbReference>
<dbReference type="Proteomes" id="UP001243717">
    <property type="component" value="Unassembled WGS sequence"/>
</dbReference>
<dbReference type="RefSeq" id="WP_308986059.1">
    <property type="nucleotide sequence ID" value="NZ_JARXIC010000027.1"/>
</dbReference>
<dbReference type="InterPro" id="IPR050096">
    <property type="entry name" value="Bacterial_rp_bL28"/>
</dbReference>
<protein>
    <recommendedName>
        <fullName evidence="4 5">Large ribosomal subunit protein bL28</fullName>
    </recommendedName>
</protein>
<gene>
    <name evidence="5 6" type="primary">rpmB</name>
    <name evidence="6" type="ORF">QEH59_14340</name>
</gene>